<dbReference type="InterPro" id="IPR037257">
    <property type="entry name" value="T2SS_E_N_sf"/>
</dbReference>
<accession>A0A964BPS9</accession>
<feature type="domain" description="Type II secretion system protein GspE N-terminal" evidence="2">
    <location>
        <begin position="31"/>
        <end position="101"/>
    </location>
</feature>
<dbReference type="Pfam" id="PF05157">
    <property type="entry name" value="MshEN"/>
    <property type="match status" value="1"/>
</dbReference>
<feature type="compositionally biased region" description="Polar residues" evidence="1">
    <location>
        <begin position="153"/>
        <end position="171"/>
    </location>
</feature>
<dbReference type="InterPro" id="IPR007831">
    <property type="entry name" value="T2SS_GspE_N"/>
</dbReference>
<dbReference type="RefSeq" id="WP_229639136.1">
    <property type="nucleotide sequence ID" value="NZ_JADWDC010000006.1"/>
</dbReference>
<evidence type="ECO:0000259" key="2">
    <source>
        <dbReference type="Pfam" id="PF05157"/>
    </source>
</evidence>
<feature type="region of interest" description="Disordered" evidence="1">
    <location>
        <begin position="184"/>
        <end position="203"/>
    </location>
</feature>
<comment type="caution">
    <text evidence="3">The sequence shown here is derived from an EMBL/GenBank/DDBJ whole genome shotgun (WGS) entry which is preliminary data.</text>
</comment>
<feature type="region of interest" description="Disordered" evidence="1">
    <location>
        <begin position="139"/>
        <end position="176"/>
    </location>
</feature>
<proteinExistence type="predicted"/>
<evidence type="ECO:0000256" key="1">
    <source>
        <dbReference type="SAM" id="MobiDB-lite"/>
    </source>
</evidence>
<evidence type="ECO:0000313" key="4">
    <source>
        <dbReference type="Proteomes" id="UP000729733"/>
    </source>
</evidence>
<dbReference type="SUPFAM" id="SSF160246">
    <property type="entry name" value="EspE N-terminal domain-like"/>
    <property type="match status" value="1"/>
</dbReference>
<organism evidence="3 4">
    <name type="scientific">Waterburya agarophytonicola KI4</name>
    <dbReference type="NCBI Taxonomy" id="2874699"/>
    <lineage>
        <taxon>Bacteria</taxon>
        <taxon>Bacillati</taxon>
        <taxon>Cyanobacteriota</taxon>
        <taxon>Cyanophyceae</taxon>
        <taxon>Pleurocapsales</taxon>
        <taxon>Hyellaceae</taxon>
        <taxon>Waterburya</taxon>
        <taxon>Waterburya agarophytonicola</taxon>
    </lineage>
</organism>
<gene>
    <name evidence="3" type="ORF">I4641_03795</name>
</gene>
<sequence>MSQFNNSSHYSDDIPAAMFADCLANSKEILELIDAVFPVDSCRHYQVLPLNLESNNLVLGMLDPSNEESLKFVNSIAKVFKYNLQLRLIDAQTLQIILASYPQHSNQPVRQNGNGDRQKTVIDATVIDQAFDPSKHSAINNASSRKLADSAPTVISPSDEQLSSTENNSFQGLEDLPPDLDFLRDLDLSPSEKSKPSRPEVDKTATLYEIPPEFLNQQQSNNLDTKQTIIAENTTELLASKISQSESEIALAQAQISDLIAEVSPQIVEKEELQSVDFLDELKSNLSWQKLLEQAFEYHTEEINLTRHSSYGSVVAQQKNSPQSSLKQVPLPIFCSLIDEIKRMAKIPLDMSNHPKKVVLERFYQQERILLRLAFSVENQKEIVTVQIFRGKNLAVYEQQQMDKVSEQALYLAKQLEKTLRRIQACFDLAEFTNLRELQIIQSRINHQLRLLDK</sequence>
<keyword evidence="4" id="KW-1185">Reference proteome</keyword>
<dbReference type="EMBL" id="JADWDC010000006">
    <property type="protein sequence ID" value="MCC0176102.1"/>
    <property type="molecule type" value="Genomic_DNA"/>
</dbReference>
<reference evidence="3" key="1">
    <citation type="journal article" date="2021" name="Antonie Van Leeuwenhoek">
        <title>Draft genome and description of Waterburya agarophytonicola gen. nov. sp. nov. (Pleurocapsales, Cyanobacteria): a seaweed symbiont.</title>
        <authorList>
            <person name="Bonthond G."/>
            <person name="Shalygin S."/>
            <person name="Bayer T."/>
            <person name="Weinberger F."/>
        </authorList>
    </citation>
    <scope>NUCLEOTIDE SEQUENCE</scope>
    <source>
        <strain evidence="3">KI4</strain>
    </source>
</reference>
<evidence type="ECO:0000313" key="3">
    <source>
        <dbReference type="EMBL" id="MCC0176102.1"/>
    </source>
</evidence>
<protein>
    <recommendedName>
        <fullName evidence="2">Type II secretion system protein GspE N-terminal domain-containing protein</fullName>
    </recommendedName>
</protein>
<name>A0A964BPS9_9CYAN</name>
<dbReference type="Proteomes" id="UP000729733">
    <property type="component" value="Unassembled WGS sequence"/>
</dbReference>
<dbReference type="Gene3D" id="3.30.300.160">
    <property type="entry name" value="Type II secretion system, protein E, N-terminal domain"/>
    <property type="match status" value="1"/>
</dbReference>
<dbReference type="AlphaFoldDB" id="A0A964BPS9"/>